<keyword evidence="4" id="KW-0378">Hydrolase</keyword>
<dbReference type="RefSeq" id="WP_233733308.1">
    <property type="nucleotide sequence ID" value="NZ_JAJVCN010000004.1"/>
</dbReference>
<dbReference type="GO" id="GO:0016787">
    <property type="term" value="F:hydrolase activity"/>
    <property type="evidence" value="ECO:0007669"/>
    <property type="project" value="UniProtKB-KW"/>
</dbReference>
<evidence type="ECO:0000256" key="2">
    <source>
        <dbReference type="SAM" id="SignalP"/>
    </source>
</evidence>
<dbReference type="PRINTS" id="PR00722">
    <property type="entry name" value="CHYMOTRYPSIN"/>
</dbReference>
<feature type="region of interest" description="Disordered" evidence="1">
    <location>
        <begin position="32"/>
        <end position="66"/>
    </location>
</feature>
<evidence type="ECO:0000313" key="5">
    <source>
        <dbReference type="Proteomes" id="UP001521150"/>
    </source>
</evidence>
<dbReference type="PROSITE" id="PS50240">
    <property type="entry name" value="TRYPSIN_DOM"/>
    <property type="match status" value="1"/>
</dbReference>
<proteinExistence type="predicted"/>
<dbReference type="Pfam" id="PF00089">
    <property type="entry name" value="Trypsin"/>
    <property type="match status" value="1"/>
</dbReference>
<dbReference type="InterPro" id="IPR018114">
    <property type="entry name" value="TRYPSIN_HIS"/>
</dbReference>
<dbReference type="InterPro" id="IPR051333">
    <property type="entry name" value="CLIP_Serine_Protease"/>
</dbReference>
<dbReference type="Proteomes" id="UP001521150">
    <property type="component" value="Unassembled WGS sequence"/>
</dbReference>
<organism evidence="4 5">
    <name type="scientific">Kibdelosporangium philippinense</name>
    <dbReference type="NCBI Taxonomy" id="211113"/>
    <lineage>
        <taxon>Bacteria</taxon>
        <taxon>Bacillati</taxon>
        <taxon>Actinomycetota</taxon>
        <taxon>Actinomycetes</taxon>
        <taxon>Pseudonocardiales</taxon>
        <taxon>Pseudonocardiaceae</taxon>
        <taxon>Kibdelosporangium</taxon>
    </lineage>
</organism>
<evidence type="ECO:0000313" key="4">
    <source>
        <dbReference type="EMBL" id="MCE7011002.1"/>
    </source>
</evidence>
<dbReference type="InterPro" id="IPR043504">
    <property type="entry name" value="Peptidase_S1_PA_chymotrypsin"/>
</dbReference>
<feature type="signal peptide" evidence="2">
    <location>
        <begin position="1"/>
        <end position="19"/>
    </location>
</feature>
<gene>
    <name evidence="4" type="ORF">LWC34_50590</name>
</gene>
<dbReference type="PANTHER" id="PTHR24260">
    <property type="match status" value="1"/>
</dbReference>
<name>A0ABS8ZTS2_9PSEU</name>
<dbReference type="InterPro" id="IPR009003">
    <property type="entry name" value="Peptidase_S1_PA"/>
</dbReference>
<keyword evidence="5" id="KW-1185">Reference proteome</keyword>
<dbReference type="SMART" id="SM00020">
    <property type="entry name" value="Tryp_SPc"/>
    <property type="match status" value="1"/>
</dbReference>
<dbReference type="Gene3D" id="2.40.10.10">
    <property type="entry name" value="Trypsin-like serine proteases"/>
    <property type="match status" value="1"/>
</dbReference>
<sequence length="286" mass="29638">MKLSAVAVAAVAGAGVAFTYVATGGITKTTPPADAQAAGHGGVLLNSETPQPTSTATTPTTTAAPPENQVLPFNAKLTTDNIPVKTGGVRSGACSGSLIAREWILTAGHCFRNVNEVRVSGKPPYTMKVVVGKLKDSDPGGHTAEVVDVRQSKVSDLAVVKLSEPVDGITPVSLGDSKPSVGLQVKFAGWGSLSSTVLSPSDHLKRGDFKVVKVNQYTLEAEPMVPRTVENSPCPQDSGAPFFVSDDDKTGKVIAIVNTGPSCPQPGREIIARVDAVADWIREQTG</sequence>
<dbReference type="EMBL" id="JAJVCN010000004">
    <property type="protein sequence ID" value="MCE7011002.1"/>
    <property type="molecule type" value="Genomic_DNA"/>
</dbReference>
<dbReference type="SUPFAM" id="SSF50494">
    <property type="entry name" value="Trypsin-like serine proteases"/>
    <property type="match status" value="1"/>
</dbReference>
<comment type="caution">
    <text evidence="4">The sequence shown here is derived from an EMBL/GenBank/DDBJ whole genome shotgun (WGS) entry which is preliminary data.</text>
</comment>
<feature type="domain" description="Peptidase S1" evidence="3">
    <location>
        <begin position="72"/>
        <end position="286"/>
    </location>
</feature>
<feature type="compositionally biased region" description="Low complexity" evidence="1">
    <location>
        <begin position="49"/>
        <end position="66"/>
    </location>
</feature>
<dbReference type="EC" id="3.4.21.-" evidence="4"/>
<accession>A0ABS8ZTS2</accession>
<protein>
    <submittedName>
        <fullName evidence="4">Trypsin-like serine protease</fullName>
        <ecNumber evidence="4">3.4.21.-</ecNumber>
    </submittedName>
</protein>
<reference evidence="4 5" key="1">
    <citation type="submission" date="2021-12" db="EMBL/GenBank/DDBJ databases">
        <title>Genome sequence of Kibdelosporangium philippinense ATCC 49844.</title>
        <authorList>
            <person name="Fedorov E.A."/>
            <person name="Omeragic M."/>
            <person name="Shalygina K.F."/>
            <person name="Maclea K.S."/>
        </authorList>
    </citation>
    <scope>NUCLEOTIDE SEQUENCE [LARGE SCALE GENOMIC DNA]</scope>
    <source>
        <strain evidence="4 5">ATCC 49844</strain>
    </source>
</reference>
<dbReference type="PANTHER" id="PTHR24260:SF136">
    <property type="entry name" value="GH08193P-RELATED"/>
    <property type="match status" value="1"/>
</dbReference>
<dbReference type="InterPro" id="IPR001314">
    <property type="entry name" value="Peptidase_S1A"/>
</dbReference>
<dbReference type="PROSITE" id="PS00134">
    <property type="entry name" value="TRYPSIN_HIS"/>
    <property type="match status" value="1"/>
</dbReference>
<evidence type="ECO:0000259" key="3">
    <source>
        <dbReference type="PROSITE" id="PS50240"/>
    </source>
</evidence>
<dbReference type="InterPro" id="IPR001254">
    <property type="entry name" value="Trypsin_dom"/>
</dbReference>
<evidence type="ECO:0000256" key="1">
    <source>
        <dbReference type="SAM" id="MobiDB-lite"/>
    </source>
</evidence>
<keyword evidence="2" id="KW-0732">Signal</keyword>
<feature type="chain" id="PRO_5045325706" evidence="2">
    <location>
        <begin position="20"/>
        <end position="286"/>
    </location>
</feature>